<gene>
    <name evidence="2" type="ORF">SAMN03080617_02531</name>
</gene>
<proteinExistence type="predicted"/>
<keyword evidence="1" id="KW-1133">Transmembrane helix</keyword>
<keyword evidence="1" id="KW-0812">Transmembrane</keyword>
<keyword evidence="1" id="KW-0472">Membrane</keyword>
<dbReference type="OrthoDB" id="9796594at2"/>
<evidence type="ECO:0000313" key="3">
    <source>
        <dbReference type="Proteomes" id="UP000198756"/>
    </source>
</evidence>
<feature type="transmembrane region" description="Helical" evidence="1">
    <location>
        <begin position="60"/>
        <end position="84"/>
    </location>
</feature>
<evidence type="ECO:0000313" key="2">
    <source>
        <dbReference type="EMBL" id="SDA81964.1"/>
    </source>
</evidence>
<feature type="transmembrane region" description="Helical" evidence="1">
    <location>
        <begin position="6"/>
        <end position="24"/>
    </location>
</feature>
<evidence type="ECO:0000256" key="1">
    <source>
        <dbReference type="SAM" id="Phobius"/>
    </source>
</evidence>
<organism evidence="2 3">
    <name type="scientific">Algoriphagus alkaliphilus</name>
    <dbReference type="NCBI Taxonomy" id="279824"/>
    <lineage>
        <taxon>Bacteria</taxon>
        <taxon>Pseudomonadati</taxon>
        <taxon>Bacteroidota</taxon>
        <taxon>Cytophagia</taxon>
        <taxon>Cytophagales</taxon>
        <taxon>Cyclobacteriaceae</taxon>
        <taxon>Algoriphagus</taxon>
    </lineage>
</organism>
<dbReference type="AlphaFoldDB" id="A0A1G5YI87"/>
<dbReference type="Proteomes" id="UP000198756">
    <property type="component" value="Unassembled WGS sequence"/>
</dbReference>
<feature type="transmembrane region" description="Helical" evidence="1">
    <location>
        <begin position="36"/>
        <end position="54"/>
    </location>
</feature>
<dbReference type="RefSeq" id="WP_092730498.1">
    <property type="nucleotide sequence ID" value="NZ_FMXE01000017.1"/>
</dbReference>
<reference evidence="3" key="1">
    <citation type="submission" date="2016-10" db="EMBL/GenBank/DDBJ databases">
        <authorList>
            <person name="Varghese N."/>
            <person name="Submissions S."/>
        </authorList>
    </citation>
    <scope>NUCLEOTIDE SEQUENCE [LARGE SCALE GENOMIC DNA]</scope>
    <source>
        <strain evidence="3">DSM 22703</strain>
    </source>
</reference>
<sequence length="133" mass="16032">MVLLILKIFISLFFAFTWIPLIKLDYWWVRVFDYPRFKKLSVFATLIIFWILLGREDAGFWYWAAGIFVSMSYLVFLVWTYSILGKKMVQKEPYDTEKGIHLIAGNVYQYNRELDYPRSMCSSRLDQIIFRLN</sequence>
<dbReference type="EMBL" id="FMXE01000017">
    <property type="protein sequence ID" value="SDA81964.1"/>
    <property type="molecule type" value="Genomic_DNA"/>
</dbReference>
<dbReference type="STRING" id="279824.SAMN03080617_02531"/>
<protein>
    <submittedName>
        <fullName evidence="2">Uncharacterized protein</fullName>
    </submittedName>
</protein>
<keyword evidence="3" id="KW-1185">Reference proteome</keyword>
<accession>A0A1G5YI87</accession>
<name>A0A1G5YI87_9BACT</name>